<accession>A0ABS1RKH4</accession>
<feature type="region of interest" description="Disordered" evidence="1">
    <location>
        <begin position="258"/>
        <end position="279"/>
    </location>
</feature>
<evidence type="ECO:0000259" key="2">
    <source>
        <dbReference type="Pfam" id="PF06791"/>
    </source>
</evidence>
<comment type="caution">
    <text evidence="3">The sequence shown here is derived from an EMBL/GenBank/DDBJ whole genome shotgun (WGS) entry which is preliminary data.</text>
</comment>
<reference evidence="4" key="1">
    <citation type="submission" date="2021-01" db="EMBL/GenBank/DDBJ databases">
        <title>Draft genomes of Rhodovulum sulfidophilum.</title>
        <authorList>
            <person name="Guzman M.S."/>
        </authorList>
    </citation>
    <scope>NUCLEOTIDE SEQUENCE [LARGE SCALE GENOMIC DNA]</scope>
    <source>
        <strain evidence="4">AB19</strain>
    </source>
</reference>
<dbReference type="InterPro" id="IPR009628">
    <property type="entry name" value="Phage_tape_measure_N"/>
</dbReference>
<organism evidence="3 4">
    <name type="scientific">Rhodovulum visakhapatnamense</name>
    <dbReference type="NCBI Taxonomy" id="364297"/>
    <lineage>
        <taxon>Bacteria</taxon>
        <taxon>Pseudomonadati</taxon>
        <taxon>Pseudomonadota</taxon>
        <taxon>Alphaproteobacteria</taxon>
        <taxon>Rhodobacterales</taxon>
        <taxon>Paracoccaceae</taxon>
        <taxon>Rhodovulum</taxon>
    </lineage>
</organism>
<dbReference type="EMBL" id="JAESIL010000113">
    <property type="protein sequence ID" value="MBL3580138.1"/>
    <property type="molecule type" value="Genomic_DNA"/>
</dbReference>
<dbReference type="Pfam" id="PF06791">
    <property type="entry name" value="TMP_2"/>
    <property type="match status" value="1"/>
</dbReference>
<dbReference type="RefSeq" id="WP_075785747.1">
    <property type="nucleotide sequence ID" value="NZ_JAESIL010000113.1"/>
</dbReference>
<feature type="domain" description="Bacteriophage tail tape measure N-terminal" evidence="2">
    <location>
        <begin position="49"/>
        <end position="196"/>
    </location>
</feature>
<name>A0ABS1RKH4_9RHOB</name>
<keyword evidence="4" id="KW-1185">Reference proteome</keyword>
<sequence length="279" mass="29972">MTFVVQGKIEIDSTGAIRSITVAKTQLDGLGERGKNAGKKLGLLNEWLNRTGQHAQVATGHVANLAANFNDVGVMLASGQSPLMLALQQGTQISQVLGPMGAQGAVRALGSAFMAMINPVSLATIALTGGVAVLGQWALGINRAEDEARKAKERFETLADVIDALGDVSRASAADIDRYIRGTFNDVAGAVQALIDDLRQAEFGLLSTEMRHSIEETTADLSRLSGGFEVFWQDFAKGPNRIRASSFRPRPCARPWKSEMPGVWSARPQRLRKPSRKGF</sequence>
<gene>
    <name evidence="3" type="ORF">JMJ92_18595</name>
</gene>
<evidence type="ECO:0000256" key="1">
    <source>
        <dbReference type="SAM" id="MobiDB-lite"/>
    </source>
</evidence>
<dbReference type="Proteomes" id="UP000635853">
    <property type="component" value="Unassembled WGS sequence"/>
</dbReference>
<protein>
    <submittedName>
        <fullName evidence="3">Phage tail length tape measure family protein</fullName>
    </submittedName>
</protein>
<feature type="compositionally biased region" description="Basic residues" evidence="1">
    <location>
        <begin position="269"/>
        <end position="279"/>
    </location>
</feature>
<evidence type="ECO:0000313" key="3">
    <source>
        <dbReference type="EMBL" id="MBL3580138.1"/>
    </source>
</evidence>
<evidence type="ECO:0000313" key="4">
    <source>
        <dbReference type="Proteomes" id="UP000635853"/>
    </source>
</evidence>
<proteinExistence type="predicted"/>